<evidence type="ECO:0000256" key="2">
    <source>
        <dbReference type="ARBA" id="ARBA00005754"/>
    </source>
</evidence>
<dbReference type="SMART" id="SM01349">
    <property type="entry name" value="TOG"/>
    <property type="match status" value="1"/>
</dbReference>
<dbReference type="STRING" id="40148.A0A0D9YM89"/>
<accession>A0A0D9YM89</accession>
<evidence type="ECO:0000256" key="4">
    <source>
        <dbReference type="ARBA" id="ARBA00022728"/>
    </source>
</evidence>
<evidence type="ECO:0000256" key="8">
    <source>
        <dbReference type="ARBA" id="ARBA00038332"/>
    </source>
</evidence>
<dbReference type="PROSITE" id="PS50077">
    <property type="entry name" value="HEAT_REPEAT"/>
    <property type="match status" value="1"/>
</dbReference>
<feature type="compositionally biased region" description="Polar residues" evidence="10">
    <location>
        <begin position="944"/>
        <end position="957"/>
    </location>
</feature>
<feature type="transmembrane region" description="Helical" evidence="11">
    <location>
        <begin position="1315"/>
        <end position="1333"/>
    </location>
</feature>
<dbReference type="FunFam" id="1.25.10.10:FF:000069">
    <property type="entry name" value="Splicing factor 3B subunit 1"/>
    <property type="match status" value="1"/>
</dbReference>
<keyword evidence="14" id="KW-1185">Reference proteome</keyword>
<proteinExistence type="inferred from homology"/>
<evidence type="ECO:0000256" key="7">
    <source>
        <dbReference type="ARBA" id="ARBA00023242"/>
    </source>
</evidence>
<dbReference type="HOGENOM" id="CLU_244300_0_0_1"/>
<evidence type="ECO:0000259" key="12">
    <source>
        <dbReference type="SMART" id="SM01349"/>
    </source>
</evidence>
<keyword evidence="11" id="KW-1133">Transmembrane helix</keyword>
<evidence type="ECO:0000256" key="11">
    <source>
        <dbReference type="SAM" id="Phobius"/>
    </source>
</evidence>
<feature type="transmembrane region" description="Helical" evidence="11">
    <location>
        <begin position="1228"/>
        <end position="1253"/>
    </location>
</feature>
<feature type="transmembrane region" description="Helical" evidence="11">
    <location>
        <begin position="1447"/>
        <end position="1465"/>
    </location>
</feature>
<organism evidence="13">
    <name type="scientific">Oryza glumipatula</name>
    <dbReference type="NCBI Taxonomy" id="40148"/>
    <lineage>
        <taxon>Eukaryota</taxon>
        <taxon>Viridiplantae</taxon>
        <taxon>Streptophyta</taxon>
        <taxon>Embryophyta</taxon>
        <taxon>Tracheophyta</taxon>
        <taxon>Spermatophyta</taxon>
        <taxon>Magnoliopsida</taxon>
        <taxon>Liliopsida</taxon>
        <taxon>Poales</taxon>
        <taxon>Poaceae</taxon>
        <taxon>BOP clade</taxon>
        <taxon>Oryzoideae</taxon>
        <taxon>Oryzeae</taxon>
        <taxon>Oryzinae</taxon>
        <taxon>Oryza</taxon>
    </lineage>
</organism>
<dbReference type="eggNOG" id="KOG2468">
    <property type="taxonomic scope" value="Eukaryota"/>
</dbReference>
<feature type="repeat" description="HEAT" evidence="9">
    <location>
        <begin position="220"/>
        <end position="258"/>
    </location>
</feature>
<dbReference type="InterPro" id="IPR034085">
    <property type="entry name" value="TOG"/>
</dbReference>
<evidence type="ECO:0000256" key="1">
    <source>
        <dbReference type="ARBA" id="ARBA00004123"/>
    </source>
</evidence>
<dbReference type="InterPro" id="IPR021133">
    <property type="entry name" value="HEAT_type_2"/>
</dbReference>
<dbReference type="GO" id="GO:0003729">
    <property type="term" value="F:mRNA binding"/>
    <property type="evidence" value="ECO:0007669"/>
    <property type="project" value="InterPro"/>
</dbReference>
<evidence type="ECO:0000256" key="10">
    <source>
        <dbReference type="SAM" id="MobiDB-lite"/>
    </source>
</evidence>
<dbReference type="InterPro" id="IPR016024">
    <property type="entry name" value="ARM-type_fold"/>
</dbReference>
<dbReference type="GO" id="GO:0005681">
    <property type="term" value="C:spliceosomal complex"/>
    <property type="evidence" value="ECO:0007669"/>
    <property type="project" value="UniProtKB-KW"/>
</dbReference>
<evidence type="ECO:0000256" key="6">
    <source>
        <dbReference type="ARBA" id="ARBA00023187"/>
    </source>
</evidence>
<feature type="transmembrane region" description="Helical" evidence="11">
    <location>
        <begin position="1375"/>
        <end position="1396"/>
    </location>
</feature>
<feature type="compositionally biased region" description="Basic residues" evidence="10">
    <location>
        <begin position="915"/>
        <end position="927"/>
    </location>
</feature>
<reference evidence="13" key="2">
    <citation type="submission" date="2018-05" db="EMBL/GenBank/DDBJ databases">
        <title>OgluRS3 (Oryza glumaepatula Reference Sequence Version 3).</title>
        <authorList>
            <person name="Zhang J."/>
            <person name="Kudrna D."/>
            <person name="Lee S."/>
            <person name="Talag J."/>
            <person name="Welchert J."/>
            <person name="Wing R.A."/>
        </authorList>
    </citation>
    <scope>NUCLEOTIDE SEQUENCE [LARGE SCALE GENOMIC DNA]</scope>
</reference>
<evidence type="ECO:0000256" key="3">
    <source>
        <dbReference type="ARBA" id="ARBA00022664"/>
    </source>
</evidence>
<dbReference type="FunFam" id="1.25.10.10:FF:000073">
    <property type="entry name" value="Splicing factor 3b, subunit 1"/>
    <property type="match status" value="1"/>
</dbReference>
<feature type="domain" description="TOG" evidence="12">
    <location>
        <begin position="390"/>
        <end position="651"/>
    </location>
</feature>
<feature type="region of interest" description="Disordered" evidence="10">
    <location>
        <begin position="943"/>
        <end position="969"/>
    </location>
</feature>
<dbReference type="FunFam" id="1.25.10.10:FF:000066">
    <property type="entry name" value="Splicing factor 3B subunit 1"/>
    <property type="match status" value="1"/>
</dbReference>
<feature type="transmembrane region" description="Helical" evidence="11">
    <location>
        <begin position="1353"/>
        <end position="1369"/>
    </location>
</feature>
<dbReference type="InterPro" id="IPR054573">
    <property type="entry name" value="PP2A/SF3B1-like_HEAT"/>
</dbReference>
<name>A0A0D9YM89_9ORYZ</name>
<feature type="transmembrane region" description="Helical" evidence="11">
    <location>
        <begin position="1011"/>
        <end position="1029"/>
    </location>
</feature>
<feature type="transmembrane region" description="Helical" evidence="11">
    <location>
        <begin position="1417"/>
        <end position="1435"/>
    </location>
</feature>
<feature type="region of interest" description="Disordered" evidence="10">
    <location>
        <begin position="890"/>
        <end position="927"/>
    </location>
</feature>
<reference evidence="13" key="1">
    <citation type="submission" date="2015-04" db="UniProtKB">
        <authorList>
            <consortium name="EnsemblPlants"/>
        </authorList>
    </citation>
    <scope>IDENTIFICATION</scope>
</reference>
<evidence type="ECO:0000256" key="9">
    <source>
        <dbReference type="PROSITE-ProRule" id="PRU00103"/>
    </source>
</evidence>
<feature type="transmembrane region" description="Helical" evidence="11">
    <location>
        <begin position="1122"/>
        <end position="1142"/>
    </location>
</feature>
<keyword evidence="3" id="KW-0507">mRNA processing</keyword>
<dbReference type="EnsemblPlants" id="OGLUM02G03460.1">
    <property type="protein sequence ID" value="OGLUM02G03460.1"/>
    <property type="gene ID" value="OGLUM02G03460"/>
</dbReference>
<dbReference type="GO" id="GO:0000245">
    <property type="term" value="P:spliceosomal complex assembly"/>
    <property type="evidence" value="ECO:0007669"/>
    <property type="project" value="InterPro"/>
</dbReference>
<keyword evidence="5" id="KW-0677">Repeat</keyword>
<keyword evidence="11" id="KW-0472">Membrane</keyword>
<feature type="transmembrane region" description="Helical" evidence="11">
    <location>
        <begin position="1049"/>
        <end position="1070"/>
    </location>
</feature>
<feature type="transmembrane region" description="Helical" evidence="11">
    <location>
        <begin position="1090"/>
        <end position="1110"/>
    </location>
</feature>
<dbReference type="Gene3D" id="1.25.10.10">
    <property type="entry name" value="Leucine-rich Repeat Variant"/>
    <property type="match status" value="3"/>
</dbReference>
<evidence type="ECO:0000313" key="13">
    <source>
        <dbReference type="EnsemblPlants" id="OGLUM02G03460.1"/>
    </source>
</evidence>
<keyword evidence="11" id="KW-0812">Transmembrane</keyword>
<dbReference type="Pfam" id="PF22646">
    <property type="entry name" value="PPP2R1A-like_HEAT"/>
    <property type="match status" value="1"/>
</dbReference>
<comment type="similarity">
    <text evidence="8">Belongs to the phosphatase 2A regulatory subunit A family.</text>
</comment>
<feature type="transmembrane region" description="Helical" evidence="11">
    <location>
        <begin position="1154"/>
        <end position="1172"/>
    </location>
</feature>
<feature type="transmembrane region" description="Helical" evidence="11">
    <location>
        <begin position="1485"/>
        <end position="1506"/>
    </location>
</feature>
<dbReference type="InterPro" id="IPR011989">
    <property type="entry name" value="ARM-like"/>
</dbReference>
<evidence type="ECO:0000256" key="5">
    <source>
        <dbReference type="ARBA" id="ARBA00022737"/>
    </source>
</evidence>
<dbReference type="InterPro" id="IPR038737">
    <property type="entry name" value="SF3b_su1-like"/>
</dbReference>
<comment type="similarity">
    <text evidence="2">Belongs to the SF3B1 family.</text>
</comment>
<dbReference type="Proteomes" id="UP000026961">
    <property type="component" value="Chromosome 2"/>
</dbReference>
<dbReference type="SUPFAM" id="SSF48371">
    <property type="entry name" value="ARM repeat"/>
    <property type="match status" value="1"/>
</dbReference>
<keyword evidence="6" id="KW-0508">mRNA splicing</keyword>
<protein>
    <recommendedName>
        <fullName evidence="12">TOG domain-containing protein</fullName>
    </recommendedName>
</protein>
<evidence type="ECO:0000313" key="14">
    <source>
        <dbReference type="Proteomes" id="UP000026961"/>
    </source>
</evidence>
<sequence>MKPEDYQYFGTLLNEEEEEQLSPEEQKERKIMKLLLKVKNGTPPQRKTALRQLTDKAREFGAGPLFNKILPLLMQPTLEDQERHLLVKVIDRVLYKLDELVRPFVHKILVVIEPLLIDEDYYARVEGREIISNLSKAAGLATMIAAMRPDIDNIDEYVRNTTARAFSVVASALGIPALLPFLKAVCQSKKSWQARHTGIKIVQQIAILMGCAVLPHLESLVEIIEHGLSDENQKVRTITALSLAALAEAAAPYGIESFDTVLKPLWKGIRSHRGKVLAAFLKAIGFIIPLMDALYASYYTKEVMQILIREFQSPDEEMKKIVLKVVKQCVSTEGVEADYIRNDILPEFFRHFWVRRMALDRRNYKQLVETTVEMANKVGVADIVGRIVEDLKDESEPYRRMVMETIEKVVANLGASDIDARLEELLIDGILYAFQEQTSDDANVMLNGFGAVVNALGQRVKPYLPQICGTIKWRLNNKSAKVRQQAADLISRIAIVMKQCQEEQLMGHLGVVLYEYLGEEYPEVLGSILGALKAIVNVIGMTKMTPLIKDLLPRLTPILKNRHEKVQENCIDLVGRIADRGAEFVPAREWMRICFELLEMLKAHKKGIRRATVNTFGYIAKAIGPQDVLATLLNNLKVQERQNRVCTTVAIAIVAETCSPFTVLPALMNEYRVPELNVQNGVLKSLSFLFEYIGEMGKDYIYAVTPLLEDALMDRDLVHRQTAASAVKHMALGVAGLGCEDALVHLLNYVWPNIFETSPHVINAVMEAIEGMRVALGPAVILNYCLQGLFHPARKVREVYWKIYNSLYIGAQDALVAAYPALDDDGDNIYSRPELAMLVASEGGAMFRIYFPLGILTRGGTKCSGIIPYSHPTQRPSVDDDVDANAHRYEAQNRFSPRRAHATQEDQVGPGRVHGAPHPHPCRTRRLNRFDPPTRVWFMRAPPVSQSHQGPTQATEPTSPPPSGSRRAPFVRALPRSPAMAMAMAPAVVSGERLVVFLFVARVALAAPAQLAAPLAVLAAAALAVELAVDGSASASSSPLRRFRTRPGASSGILLGATTLPSVMLSRLIQLYRVLLADPNGREEYAYLEMQYWAVSVSCLGMLAFFVWHLRQSPSNGNSIASKYGLLLIILYPLAYLFHLLLKTDGGLLVMSNLVYLLCHGVAAVILIQHILEKFPSCSSFGEAILVSSGLVLYCGDMLAHTLSKMEFSVSSEAFIRAPGTRSEIGTVIQGVLLGLFLLPLLYKSSLQVLAYCRKLESQRTQTVEECTQKRIDCGVFYVSLLVALLLLVPSWTRLIQGFEVHPFVWVFNYIFTDSRERLALCAYWIFVIYVSIRRFYSISKQSKTERILLRKYYHLVAVLIFSPAVIFQPDFLDLAFGAAFAVFLILEMVRVWEIYPLGHIVHQFMSAFTDHRDSEILIVSHFSLLLGCALPKWMSSGFNDRPLTPFAGILSLGIGDTMASMIGYKYGVLRWSKTGKKTIEGTAAGITSVLAACSILLSLLASSGYILSQHWISLLVAVTLSGLLEAYTAQLDNAFIPLVFYSLLCGETYFTPQLHKQLGKNSKLRVKPYAARSLKYGDLWIPPPADLLCQVQSDDPCLIV</sequence>
<comment type="subcellular location">
    <subcellularLocation>
        <location evidence="1">Nucleus</location>
    </subcellularLocation>
</comment>
<keyword evidence="4" id="KW-0747">Spliceosome</keyword>
<feature type="transmembrane region" description="Helical" evidence="11">
    <location>
        <begin position="1274"/>
        <end position="1295"/>
    </location>
</feature>
<keyword evidence="7" id="KW-0539">Nucleus</keyword>
<dbReference type="PANTHER" id="PTHR12097">
    <property type="entry name" value="SPLICING FACTOR 3B, SUBUNIT 1-RELATED"/>
    <property type="match status" value="1"/>
</dbReference>
<dbReference type="eggNOG" id="KOG0213">
    <property type="taxonomic scope" value="Eukaryota"/>
</dbReference>
<dbReference type="Gramene" id="OGLUM02G03460.1">
    <property type="protein sequence ID" value="OGLUM02G03460.1"/>
    <property type="gene ID" value="OGLUM02G03460"/>
</dbReference>